<feature type="chain" id="PRO_5020885169" description="Sodium/calcium exchanger membrane region domain-containing protein" evidence="9">
    <location>
        <begin position="33"/>
        <end position="1137"/>
    </location>
</feature>
<dbReference type="Pfam" id="PF01699">
    <property type="entry name" value="Na_Ca_ex"/>
    <property type="match status" value="1"/>
</dbReference>
<evidence type="ECO:0000256" key="9">
    <source>
        <dbReference type="SAM" id="SignalP"/>
    </source>
</evidence>
<comment type="similarity">
    <text evidence="2">Belongs to the Ca(2+):cation antiporter (CaCA) (TC 2.A.19) family.</text>
</comment>
<feature type="compositionally biased region" description="Acidic residues" evidence="7">
    <location>
        <begin position="678"/>
        <end position="701"/>
    </location>
</feature>
<accession>A0A4P9ZKS9</accession>
<dbReference type="GO" id="GO:0016020">
    <property type="term" value="C:membrane"/>
    <property type="evidence" value="ECO:0007669"/>
    <property type="project" value="UniProtKB-SubCell"/>
</dbReference>
<evidence type="ECO:0000256" key="6">
    <source>
        <dbReference type="ARBA" id="ARBA00023136"/>
    </source>
</evidence>
<feature type="domain" description="Sodium/calcium exchanger membrane region" evidence="10">
    <location>
        <begin position="223"/>
        <end position="310"/>
    </location>
</feature>
<evidence type="ECO:0000256" key="3">
    <source>
        <dbReference type="ARBA" id="ARBA00022448"/>
    </source>
</evidence>
<feature type="region of interest" description="Disordered" evidence="7">
    <location>
        <begin position="97"/>
        <end position="172"/>
    </location>
</feature>
<feature type="region of interest" description="Disordered" evidence="7">
    <location>
        <begin position="1095"/>
        <end position="1137"/>
    </location>
</feature>
<proteinExistence type="inferred from homology"/>
<feature type="compositionally biased region" description="Polar residues" evidence="7">
    <location>
        <begin position="1095"/>
        <end position="1107"/>
    </location>
</feature>
<dbReference type="STRING" id="215637.A0A4P9ZKS9"/>
<keyword evidence="4 8" id="KW-0812">Transmembrane</keyword>
<feature type="region of interest" description="Disordered" evidence="7">
    <location>
        <begin position="539"/>
        <end position="561"/>
    </location>
</feature>
<dbReference type="InterPro" id="IPR004837">
    <property type="entry name" value="NaCa_Exmemb"/>
</dbReference>
<dbReference type="Gene3D" id="1.20.1420.30">
    <property type="entry name" value="NCX, central ion-binding region"/>
    <property type="match status" value="1"/>
</dbReference>
<evidence type="ECO:0000256" key="4">
    <source>
        <dbReference type="ARBA" id="ARBA00022692"/>
    </source>
</evidence>
<feature type="compositionally biased region" description="Polar residues" evidence="7">
    <location>
        <begin position="133"/>
        <end position="149"/>
    </location>
</feature>
<feature type="region of interest" description="Disordered" evidence="7">
    <location>
        <begin position="923"/>
        <end position="970"/>
    </location>
</feature>
<evidence type="ECO:0000313" key="12">
    <source>
        <dbReference type="Proteomes" id="UP000268162"/>
    </source>
</evidence>
<keyword evidence="12" id="KW-1185">Reference proteome</keyword>
<feature type="transmembrane region" description="Helical" evidence="8">
    <location>
        <begin position="292"/>
        <end position="314"/>
    </location>
</feature>
<dbReference type="InterPro" id="IPR044880">
    <property type="entry name" value="NCX_ion-bd_dom_sf"/>
</dbReference>
<gene>
    <name evidence="11" type="ORF">BJ085DRAFT_29369</name>
</gene>
<evidence type="ECO:0000256" key="8">
    <source>
        <dbReference type="SAM" id="Phobius"/>
    </source>
</evidence>
<feature type="compositionally biased region" description="Basic and acidic residues" evidence="7">
    <location>
        <begin position="161"/>
        <end position="172"/>
    </location>
</feature>
<dbReference type="InterPro" id="IPR051359">
    <property type="entry name" value="CaCA_antiporter"/>
</dbReference>
<evidence type="ECO:0000313" key="11">
    <source>
        <dbReference type="EMBL" id="RKP33874.1"/>
    </source>
</evidence>
<feature type="signal peptide" evidence="9">
    <location>
        <begin position="1"/>
        <end position="32"/>
    </location>
</feature>
<feature type="transmembrane region" description="Helical" evidence="8">
    <location>
        <begin position="257"/>
        <end position="280"/>
    </location>
</feature>
<evidence type="ECO:0000256" key="2">
    <source>
        <dbReference type="ARBA" id="ARBA00008170"/>
    </source>
</evidence>
<feature type="compositionally biased region" description="Low complexity" evidence="7">
    <location>
        <begin position="923"/>
        <end position="944"/>
    </location>
</feature>
<sequence length="1137" mass="125432">MSQSAPLQRIWGRTILVTLVLIHLLWAPLVWGVGDDISPTIPRARAPFMVSSSGEDLDQLRQISEARARSPPSTMLTSTGEDLDRLRQVSAPQVPARDVIPPRSAPEPAPRLPIRRQRPVLDVESSLPVEEPTISNSSSVTEDNVSPTSAIDEPTEYAAEPDAKTEVESRDAELDKCRNIHSRPNPCEYVRQECPPDSIIDYLGLYYCELSSAKPMFYVVAILLILIYFYTLYHISDVYLTNALQQLSNFMNMSNEVAGLTLLSFGNSAPDFFTALAGVSTDGLELILSSSISGGIFVTTIVLGSVIIGAVSYYNHTNGLVNDPERTVGNSRDSLTLPPPPSGKDSPTFMNHLLNQRAFRRIRRRLRNLTRPLRQGTHIERQQMALEHARRADPWFSSPTAPARGIPASGLVGSMTELTASKQPDRHLANLQVVYNPNSLDSHHVVNGHTLDGADLSMKASSSFRGYRVPTFHWLRMTIVYGIAVAALTIFSFNGRIYDYEAALLFVGYMVFLLSYLAHYLLRRWRVWRKQQQQLKEQTVSAVEGQGQPPHSGIAASPQVGNPNYLSEKPLGDYSHEMSVATTPTAAERHLSAIPDRISEHQVPNCRAYIENQMTGTVVAATPRRQAFMDYSAVVTELWPQTSEFRTRPVWSILEVIKFPLHLVVRLTIPPILNTVGEIEESDSSDDEEDDDEIDDNPIDESELKAGDYRGHAAELDDEVATLPAESFHHSASTQDWAKFTDHRPSPLDVTIPNYNIGHEGKSGTAIPPSFTSEGLAAPRASPSVGEGGVSRRLSTWYNYHFYQKRFSSSPNLSAGQAEATPAADPNEQLNDRRGPGRKRSWFGELSQFRQVRTDQSTGVSTNEACVTAHVEPSAANTLSPPAPRRQAPRIFIDDYTQEVPTRTEWLSGSSFYTVTSVATDDSLTTTASSTSSYLYDSTDSEVSTTEESENQPSFDQPGHSSVSATKVDSPQVVEASLIDQRDQTRRQSIPPNWVLDEPVTEFDDYSTYSPGTASFHTAKPSIDSSMVASPPFPVGQFPGRQSPEIRVRDSLAFNRSSWMTNNSNDADESFYSLPSPTQGAPPHPLRLTGIDAQITNGDGSGNTSELGQPDRMAFWATDGRQGHAPARDSHTFGRLS</sequence>
<keyword evidence="6 8" id="KW-0472">Membrane</keyword>
<evidence type="ECO:0000256" key="7">
    <source>
        <dbReference type="SAM" id="MobiDB-lite"/>
    </source>
</evidence>
<reference evidence="12" key="1">
    <citation type="journal article" date="2018" name="Nat. Microbiol.">
        <title>Leveraging single-cell genomics to expand the fungal tree of life.</title>
        <authorList>
            <person name="Ahrendt S.R."/>
            <person name="Quandt C.A."/>
            <person name="Ciobanu D."/>
            <person name="Clum A."/>
            <person name="Salamov A."/>
            <person name="Andreopoulos B."/>
            <person name="Cheng J.F."/>
            <person name="Woyke T."/>
            <person name="Pelin A."/>
            <person name="Henrissat B."/>
            <person name="Reynolds N.K."/>
            <person name="Benny G.L."/>
            <person name="Smith M.E."/>
            <person name="James T.Y."/>
            <person name="Grigoriev I.V."/>
        </authorList>
    </citation>
    <scope>NUCLEOTIDE SEQUENCE [LARGE SCALE GENOMIC DNA]</scope>
    <source>
        <strain evidence="12">RSA 468</strain>
    </source>
</reference>
<protein>
    <recommendedName>
        <fullName evidence="10">Sodium/calcium exchanger membrane region domain-containing protein</fullName>
    </recommendedName>
</protein>
<evidence type="ECO:0000259" key="10">
    <source>
        <dbReference type="Pfam" id="PF01699"/>
    </source>
</evidence>
<evidence type="ECO:0000256" key="5">
    <source>
        <dbReference type="ARBA" id="ARBA00022989"/>
    </source>
</evidence>
<dbReference type="EMBL" id="ML003501">
    <property type="protein sequence ID" value="RKP33874.1"/>
    <property type="molecule type" value="Genomic_DNA"/>
</dbReference>
<feature type="non-terminal residue" evidence="11">
    <location>
        <position position="1137"/>
    </location>
</feature>
<feature type="region of interest" description="Disordered" evidence="7">
    <location>
        <begin position="811"/>
        <end position="842"/>
    </location>
</feature>
<dbReference type="PANTHER" id="PTHR12266:SF0">
    <property type="entry name" value="MITOCHONDRIAL SODIUM_CALCIUM EXCHANGER PROTEIN"/>
    <property type="match status" value="1"/>
</dbReference>
<feature type="transmembrane region" description="Helical" evidence="8">
    <location>
        <begin position="474"/>
        <end position="491"/>
    </location>
</feature>
<dbReference type="PANTHER" id="PTHR12266">
    <property type="entry name" value="NA+/CA2+ K+ INDEPENDENT EXCHANGER"/>
    <property type="match status" value="1"/>
</dbReference>
<keyword evidence="3" id="KW-0813">Transport</keyword>
<evidence type="ECO:0000256" key="1">
    <source>
        <dbReference type="ARBA" id="ARBA00004141"/>
    </source>
</evidence>
<feature type="transmembrane region" description="Helical" evidence="8">
    <location>
        <begin position="503"/>
        <end position="522"/>
    </location>
</feature>
<feature type="region of interest" description="Disordered" evidence="7">
    <location>
        <begin position="322"/>
        <end position="348"/>
    </location>
</feature>
<keyword evidence="9" id="KW-0732">Signal</keyword>
<feature type="compositionally biased region" description="Polar residues" evidence="7">
    <location>
        <begin position="951"/>
        <end position="969"/>
    </location>
</feature>
<dbReference type="Proteomes" id="UP000268162">
    <property type="component" value="Unassembled WGS sequence"/>
</dbReference>
<dbReference type="GO" id="GO:0008324">
    <property type="term" value="F:monoatomic cation transmembrane transporter activity"/>
    <property type="evidence" value="ECO:0007669"/>
    <property type="project" value="TreeGrafter"/>
</dbReference>
<comment type="subcellular location">
    <subcellularLocation>
        <location evidence="1">Membrane</location>
        <topology evidence="1">Multi-pass membrane protein</topology>
    </subcellularLocation>
</comment>
<feature type="compositionally biased region" description="Basic and acidic residues" evidence="7">
    <location>
        <begin position="1126"/>
        <end position="1137"/>
    </location>
</feature>
<organism evidence="11 12">
    <name type="scientific">Dimargaris cristalligena</name>
    <dbReference type="NCBI Taxonomy" id="215637"/>
    <lineage>
        <taxon>Eukaryota</taxon>
        <taxon>Fungi</taxon>
        <taxon>Fungi incertae sedis</taxon>
        <taxon>Zoopagomycota</taxon>
        <taxon>Kickxellomycotina</taxon>
        <taxon>Dimargaritomycetes</taxon>
        <taxon>Dimargaritales</taxon>
        <taxon>Dimargaritaceae</taxon>
        <taxon>Dimargaris</taxon>
    </lineage>
</organism>
<name>A0A4P9ZKS9_9FUNG</name>
<dbReference type="AlphaFoldDB" id="A0A4P9ZKS9"/>
<feature type="region of interest" description="Disordered" evidence="7">
    <location>
        <begin position="678"/>
        <end position="707"/>
    </location>
</feature>
<keyword evidence="5 8" id="KW-1133">Transmembrane helix</keyword>
<feature type="transmembrane region" description="Helical" evidence="8">
    <location>
        <begin position="216"/>
        <end position="236"/>
    </location>
</feature>